<dbReference type="EMBL" id="LNYP01000010">
    <property type="protein sequence ID" value="KTD42341.1"/>
    <property type="molecule type" value="Genomic_DNA"/>
</dbReference>
<dbReference type="PATRIC" id="fig|29423.5.peg.799"/>
<proteinExistence type="predicted"/>
<accession>A0A0W0XCR1</accession>
<keyword evidence="1" id="KW-0472">Membrane</keyword>
<evidence type="ECO:0000313" key="3">
    <source>
        <dbReference type="Proteomes" id="UP000054858"/>
    </source>
</evidence>
<organism evidence="2 3">
    <name type="scientific">Legionella oakridgensis</name>
    <dbReference type="NCBI Taxonomy" id="29423"/>
    <lineage>
        <taxon>Bacteria</taxon>
        <taxon>Pseudomonadati</taxon>
        <taxon>Pseudomonadota</taxon>
        <taxon>Gammaproteobacteria</taxon>
        <taxon>Legionellales</taxon>
        <taxon>Legionellaceae</taxon>
        <taxon>Legionella</taxon>
    </lineage>
</organism>
<name>A0A0W0XCR1_9GAMM</name>
<feature type="transmembrane region" description="Helical" evidence="1">
    <location>
        <begin position="533"/>
        <end position="560"/>
    </location>
</feature>
<gene>
    <name evidence="2" type="ORF">Loak_0767</name>
</gene>
<dbReference type="AlphaFoldDB" id="A0A0W0XCR1"/>
<sequence>MPQLYTDIGPMLLQYKNANAIGRQAMLLDAMAEVEKLSGVVKSKDDAKEHYKKLAYAATLINYADVLRRMENQQYFDILFDFYKMDLDEELQEWFEFGNPGQMRLTHPISEYTPEIWQQFRAAQKAHLIKTNKTHLFDLDQLDILNPPATQLYPIQIQMLGKLENEAVDRICADAQGRIRFAKRFGLYLLPGGGMVEITNSARIDELKHKMLEEHLEEEHANLHIKAAELYDQLDKEAFNAALLRAFESKQAKSLAPEFQDWLKQQIDEEGNNSVRLQAIVAELDHQIEVIKAVEPSSREEQGRKQAMLKSLVELRAIVQVQTFELTPLFEEAFAYVKENTKHVDIQQYLDTRALGGSQLSHSFIMTGMPLEDWFKAKFNGVEGEFGDDIAGSEIERLTLLEGLEQFRKVKFSHLLIGLANYDECLDNGTLLVENIWNVEQFENARTAIHTEASNLLKTHGELLPEIQALLTKAVSGLQDKKKQEEIRDHMTAFLRTVEYANDSQAVHTAYVQFAQHCRETLDGKHPNILKTILTIAAVSVATVLAGAVGFGIGFALGLWTGPGAFFTGVMAGSAAASLTLAAAGTVGVTAGVLTGYSLFKPKADVSAVKQTLDVVEDTFDRMDSLAI</sequence>
<feature type="transmembrane region" description="Helical" evidence="1">
    <location>
        <begin position="566"/>
        <end position="594"/>
    </location>
</feature>
<keyword evidence="1" id="KW-1133">Transmembrane helix</keyword>
<protein>
    <submittedName>
        <fullName evidence="2">Uncharacterized protein</fullName>
    </submittedName>
</protein>
<evidence type="ECO:0000256" key="1">
    <source>
        <dbReference type="SAM" id="Phobius"/>
    </source>
</evidence>
<reference evidence="2 3" key="1">
    <citation type="submission" date="2015-11" db="EMBL/GenBank/DDBJ databases">
        <title>Genomic analysis of 38 Legionella species identifies large and diverse effector repertoires.</title>
        <authorList>
            <person name="Burstein D."/>
            <person name="Amaro F."/>
            <person name="Zusman T."/>
            <person name="Lifshitz Z."/>
            <person name="Cohen O."/>
            <person name="Gilbert J.A."/>
            <person name="Pupko T."/>
            <person name="Shuman H.A."/>
            <person name="Segal G."/>
        </authorList>
    </citation>
    <scope>NUCLEOTIDE SEQUENCE [LARGE SCALE GENOMIC DNA]</scope>
    <source>
        <strain evidence="2 3">Oak Ridge-10</strain>
    </source>
</reference>
<dbReference type="Proteomes" id="UP000054858">
    <property type="component" value="Unassembled WGS sequence"/>
</dbReference>
<keyword evidence="1" id="KW-0812">Transmembrane</keyword>
<evidence type="ECO:0000313" key="2">
    <source>
        <dbReference type="EMBL" id="KTD42341.1"/>
    </source>
</evidence>
<comment type="caution">
    <text evidence="2">The sequence shown here is derived from an EMBL/GenBank/DDBJ whole genome shotgun (WGS) entry which is preliminary data.</text>
</comment>
<dbReference type="RefSeq" id="WP_025385044.1">
    <property type="nucleotide sequence ID" value="NZ_KV441805.1"/>
</dbReference>